<evidence type="ECO:0000313" key="2">
    <source>
        <dbReference type="EMBL" id="SEG58635.1"/>
    </source>
</evidence>
<keyword evidence="3" id="KW-1185">Reference proteome</keyword>
<sequence length="39" mass="4380">MLVHSKTRTARPRSEPAVRVDVRNQVSRTKCAPVALGYE</sequence>
<dbReference type="Proteomes" id="UP000236723">
    <property type="component" value="Unassembled WGS sequence"/>
</dbReference>
<organism evidence="2 3">
    <name type="scientific">Thermomonospora echinospora</name>
    <dbReference type="NCBI Taxonomy" id="1992"/>
    <lineage>
        <taxon>Bacteria</taxon>
        <taxon>Bacillati</taxon>
        <taxon>Actinomycetota</taxon>
        <taxon>Actinomycetes</taxon>
        <taxon>Streptosporangiales</taxon>
        <taxon>Thermomonosporaceae</taxon>
        <taxon>Thermomonospora</taxon>
    </lineage>
</organism>
<evidence type="ECO:0000313" key="3">
    <source>
        <dbReference type="Proteomes" id="UP000236723"/>
    </source>
</evidence>
<feature type="compositionally biased region" description="Basic residues" evidence="1">
    <location>
        <begin position="1"/>
        <end position="11"/>
    </location>
</feature>
<accession>A0A1H6BE86</accession>
<dbReference type="AlphaFoldDB" id="A0A1H6BE86"/>
<name>A0A1H6BE86_9ACTN</name>
<feature type="region of interest" description="Disordered" evidence="1">
    <location>
        <begin position="1"/>
        <end position="20"/>
    </location>
</feature>
<reference evidence="3" key="1">
    <citation type="submission" date="2016-10" db="EMBL/GenBank/DDBJ databases">
        <authorList>
            <person name="Varghese N."/>
            <person name="Submissions S."/>
        </authorList>
    </citation>
    <scope>NUCLEOTIDE SEQUENCE [LARGE SCALE GENOMIC DNA]</scope>
    <source>
        <strain evidence="3">DSM 43163</strain>
    </source>
</reference>
<dbReference type="EMBL" id="FNVO01000007">
    <property type="protein sequence ID" value="SEG58635.1"/>
    <property type="molecule type" value="Genomic_DNA"/>
</dbReference>
<evidence type="ECO:0000256" key="1">
    <source>
        <dbReference type="SAM" id="MobiDB-lite"/>
    </source>
</evidence>
<proteinExistence type="predicted"/>
<gene>
    <name evidence="2" type="ORF">SAMN04489712_1077</name>
</gene>
<protein>
    <submittedName>
        <fullName evidence="2">Uncharacterized protein</fullName>
    </submittedName>
</protein>